<dbReference type="PANTHER" id="PTHR45947">
    <property type="entry name" value="SULFOQUINOVOSYL TRANSFERASE SQD2"/>
    <property type="match status" value="1"/>
</dbReference>
<dbReference type="InterPro" id="IPR028098">
    <property type="entry name" value="Glyco_trans_4-like_N"/>
</dbReference>
<dbReference type="EMBL" id="VAWA01000008">
    <property type="protein sequence ID" value="TLP75585.1"/>
    <property type="molecule type" value="Genomic_DNA"/>
</dbReference>
<feature type="domain" description="Glycosyltransferase subfamily 4-like N-terminal" evidence="5">
    <location>
        <begin position="322"/>
        <end position="497"/>
    </location>
</feature>
<accession>A0A5R9AC35</accession>
<keyword evidence="7" id="KW-1185">Reference proteome</keyword>
<dbReference type="OrthoDB" id="509705at2"/>
<organism evidence="6 7">
    <name type="scientific">Nesterenkonia sphaerica</name>
    <dbReference type="NCBI Taxonomy" id="1804988"/>
    <lineage>
        <taxon>Bacteria</taxon>
        <taxon>Bacillati</taxon>
        <taxon>Actinomycetota</taxon>
        <taxon>Actinomycetes</taxon>
        <taxon>Micrococcales</taxon>
        <taxon>Micrococcaceae</taxon>
        <taxon>Nesterenkonia</taxon>
    </lineage>
</organism>
<evidence type="ECO:0000256" key="3">
    <source>
        <dbReference type="ARBA" id="ARBA00022679"/>
    </source>
</evidence>
<dbReference type="Pfam" id="PF00534">
    <property type="entry name" value="Glycos_transf_1"/>
    <property type="match status" value="1"/>
</dbReference>
<sequence>MSHGLGFPVPGFVGAPTWVNRWHLGSNSDVEMGVSDSGHLRIRKPTEAPRHLTLQATPQDLKRLRQGKGIAVDPGSAYSAWLNAVTTGGAAAQLVIHEFDKLGQRVARWAVDNKKRGVLVTDPHTRSLVLSVRTAGVGSATVKNLEFSPLSGTSDYETGFRLQGAVPAERANSGLPNAQDIGVLMSLRRTLYDRIPLRVVLKEAEAPTVASALIAGGHLLEAQAVVDAFDLYSRLRIGELKKIFYHARRTGYIRFALCSMREVSRRKNDDADRQTVEQLTYECQFHNDPWDLLDNFPRTAFHDPAGPVLHMVGKSYPETQTGYTLRTKYTVDALRRQGIDSVVAVQTAGNHGEGLEKTTRGDVDGTPVVQFGGLPANQTSRKAWLRRNAAELYALVQQVRPSVIHAHSDFINGVLATHVGEAVGIPVVYETRGFWEETWLSRIGQSNEWGDPELISRTYGYPHLYLGRRYIEGRVRERADRNVTLAQTMKDSILEQSPDGAVRADHVYLARNAVDPADFPLQPRSAGFRADLGLAPGDVVLGYISSMVEYEGIEVLISAYRQLRDVTPNVRLLLVGGGRHLEELKRYAAREGLHDVIFTDKVPHEEVIEYYHAIDVFVVPRRRTRVTELVTPLKPFEAFSTGRPVVMSDVEALAEIARDSGGAGRLFPADDSGALANVLSELVHDEELRERLGRQGAEWVRRERSWDANVLAYAKLYRELQAEVLAESARARG</sequence>
<comment type="caution">
    <text evidence="6">The sequence shown here is derived from an EMBL/GenBank/DDBJ whole genome shotgun (WGS) entry which is preliminary data.</text>
</comment>
<dbReference type="PANTHER" id="PTHR45947:SF3">
    <property type="entry name" value="SULFOQUINOVOSYL TRANSFERASE SQD2"/>
    <property type="match status" value="1"/>
</dbReference>
<dbReference type="SUPFAM" id="SSF53756">
    <property type="entry name" value="UDP-Glycosyltransferase/glycogen phosphorylase"/>
    <property type="match status" value="1"/>
</dbReference>
<dbReference type="AlphaFoldDB" id="A0A5R9AC35"/>
<evidence type="ECO:0000313" key="7">
    <source>
        <dbReference type="Proteomes" id="UP000306544"/>
    </source>
</evidence>
<evidence type="ECO:0000259" key="4">
    <source>
        <dbReference type="Pfam" id="PF00534"/>
    </source>
</evidence>
<evidence type="ECO:0000259" key="5">
    <source>
        <dbReference type="Pfam" id="PF13579"/>
    </source>
</evidence>
<protein>
    <recommendedName>
        <fullName evidence="1">D-inositol 3-phosphate glycosyltransferase</fullName>
    </recommendedName>
</protein>
<dbReference type="Proteomes" id="UP000306544">
    <property type="component" value="Unassembled WGS sequence"/>
</dbReference>
<keyword evidence="2" id="KW-0328">Glycosyltransferase</keyword>
<evidence type="ECO:0000256" key="1">
    <source>
        <dbReference type="ARBA" id="ARBA00021292"/>
    </source>
</evidence>
<dbReference type="InterPro" id="IPR001296">
    <property type="entry name" value="Glyco_trans_1"/>
</dbReference>
<evidence type="ECO:0000313" key="6">
    <source>
        <dbReference type="EMBL" id="TLP75585.1"/>
    </source>
</evidence>
<dbReference type="GO" id="GO:0016758">
    <property type="term" value="F:hexosyltransferase activity"/>
    <property type="evidence" value="ECO:0007669"/>
    <property type="project" value="TreeGrafter"/>
</dbReference>
<reference evidence="6 7" key="1">
    <citation type="submission" date="2019-05" db="EMBL/GenBank/DDBJ databases">
        <title>Nesterenkonia sp. GY239, isolated from the Southern Atlantic Ocean.</title>
        <authorList>
            <person name="Zhang G."/>
        </authorList>
    </citation>
    <scope>NUCLEOTIDE SEQUENCE [LARGE SCALE GENOMIC DNA]</scope>
    <source>
        <strain evidence="6 7">GY239</strain>
    </source>
</reference>
<evidence type="ECO:0000256" key="2">
    <source>
        <dbReference type="ARBA" id="ARBA00022676"/>
    </source>
</evidence>
<dbReference type="InterPro" id="IPR050194">
    <property type="entry name" value="Glycosyltransferase_grp1"/>
</dbReference>
<dbReference type="CDD" id="cd03801">
    <property type="entry name" value="GT4_PimA-like"/>
    <property type="match status" value="1"/>
</dbReference>
<gene>
    <name evidence="6" type="ORF">FEF27_07990</name>
</gene>
<dbReference type="Gene3D" id="3.40.50.2000">
    <property type="entry name" value="Glycogen Phosphorylase B"/>
    <property type="match status" value="2"/>
</dbReference>
<proteinExistence type="predicted"/>
<keyword evidence="3 6" id="KW-0808">Transferase</keyword>
<name>A0A5R9AC35_9MICC</name>
<dbReference type="Pfam" id="PF13579">
    <property type="entry name" value="Glyco_trans_4_4"/>
    <property type="match status" value="1"/>
</dbReference>
<feature type="domain" description="Glycosyl transferase family 1" evidence="4">
    <location>
        <begin position="529"/>
        <end position="699"/>
    </location>
</feature>
<dbReference type="GO" id="GO:1901137">
    <property type="term" value="P:carbohydrate derivative biosynthetic process"/>
    <property type="evidence" value="ECO:0007669"/>
    <property type="project" value="UniProtKB-ARBA"/>
</dbReference>